<accession>A0A077YZV0</accession>
<reference evidence="1" key="1">
    <citation type="submission" date="2014-01" db="EMBL/GenBank/DDBJ databases">
        <authorList>
            <person name="Aslett M."/>
        </authorList>
    </citation>
    <scope>NUCLEOTIDE SEQUENCE</scope>
</reference>
<dbReference type="Proteomes" id="UP000030665">
    <property type="component" value="Unassembled WGS sequence"/>
</dbReference>
<protein>
    <submittedName>
        <fullName evidence="1">Uncharacterized protein</fullName>
    </submittedName>
</protein>
<dbReference type="AlphaFoldDB" id="A0A077YZV0"/>
<keyword evidence="2" id="KW-1185">Reference proteome</keyword>
<reference evidence="1" key="2">
    <citation type="submission" date="2014-03" db="EMBL/GenBank/DDBJ databases">
        <title>The whipworm genome and dual-species transcriptomics of an intimate host-pathogen interaction.</title>
        <authorList>
            <person name="Foth B.J."/>
            <person name="Tsai I.J."/>
            <person name="Reid A.J."/>
            <person name="Bancroft A.J."/>
            <person name="Nichol S."/>
            <person name="Tracey A."/>
            <person name="Holroyd N."/>
            <person name="Cotton J.A."/>
            <person name="Stanley E.J."/>
            <person name="Zarowiecki M."/>
            <person name="Liu J.Z."/>
            <person name="Huckvale T."/>
            <person name="Cooper P.J."/>
            <person name="Grencis R.K."/>
            <person name="Berriman M."/>
        </authorList>
    </citation>
    <scope>NUCLEOTIDE SEQUENCE [LARGE SCALE GENOMIC DNA]</scope>
</reference>
<proteinExistence type="predicted"/>
<name>A0A077YZV0_TRITR</name>
<dbReference type="STRING" id="36087.A0A077YZV0"/>
<sequence>MAKWYVSRMRDQQLYISGDKCLFCASGKCDGDLCVPDTTTEEPPCGKKPADLVPLYRLVHKSRYDTILSTNKDIGSTVASAYENKGIFGYISTTQDSSCKHLEQLMQLSASGKVDYVYVTGTEYLSYYNQKNYNFVTTLGYVVSKPDLCGANVTAHQFIRSSTWNYYTTDEAEASEILLRTGTYSTFWLIGNAFALWSAA</sequence>
<evidence type="ECO:0000313" key="2">
    <source>
        <dbReference type="Proteomes" id="UP000030665"/>
    </source>
</evidence>
<gene>
    <name evidence="1" type="ORF">TTRE_0000189701</name>
</gene>
<evidence type="ECO:0000313" key="1">
    <source>
        <dbReference type="EMBL" id="CDW53632.1"/>
    </source>
</evidence>
<dbReference type="EMBL" id="HG805861">
    <property type="protein sequence ID" value="CDW53632.1"/>
    <property type="molecule type" value="Genomic_DNA"/>
</dbReference>
<dbReference type="OrthoDB" id="10495566at2759"/>
<organism evidence="1 2">
    <name type="scientific">Trichuris trichiura</name>
    <name type="common">Whipworm</name>
    <name type="synonym">Trichocephalus trichiurus</name>
    <dbReference type="NCBI Taxonomy" id="36087"/>
    <lineage>
        <taxon>Eukaryota</taxon>
        <taxon>Metazoa</taxon>
        <taxon>Ecdysozoa</taxon>
        <taxon>Nematoda</taxon>
        <taxon>Enoplea</taxon>
        <taxon>Dorylaimia</taxon>
        <taxon>Trichinellida</taxon>
        <taxon>Trichuridae</taxon>
        <taxon>Trichuris</taxon>
    </lineage>
</organism>